<gene>
    <name evidence="3" type="ORF">JX265_008280</name>
</gene>
<evidence type="ECO:0000313" key="3">
    <source>
        <dbReference type="EMBL" id="KAI1865233.1"/>
    </source>
</evidence>
<dbReference type="PANTHER" id="PTHR28147">
    <property type="entry name" value="N-GLYCOSYLATION PROTEIN EOS1"/>
    <property type="match status" value="1"/>
</dbReference>
<dbReference type="Pfam" id="PF12326">
    <property type="entry name" value="EOS1"/>
    <property type="match status" value="1"/>
</dbReference>
<dbReference type="GO" id="GO:0034599">
    <property type="term" value="P:cellular response to oxidative stress"/>
    <property type="evidence" value="ECO:0007669"/>
    <property type="project" value="InterPro"/>
</dbReference>
<dbReference type="PANTHER" id="PTHR28147:SF1">
    <property type="entry name" value="N-GLYCOSYLATION PROTEIN EOS1"/>
    <property type="match status" value="1"/>
</dbReference>
<keyword evidence="2" id="KW-0812">Transmembrane</keyword>
<keyword evidence="4" id="KW-1185">Reference proteome</keyword>
<feature type="transmembrane region" description="Helical" evidence="2">
    <location>
        <begin position="219"/>
        <end position="239"/>
    </location>
</feature>
<feature type="region of interest" description="Disordered" evidence="1">
    <location>
        <begin position="1"/>
        <end position="33"/>
    </location>
</feature>
<feature type="transmembrane region" description="Helical" evidence="2">
    <location>
        <begin position="52"/>
        <end position="73"/>
    </location>
</feature>
<evidence type="ECO:0008006" key="5">
    <source>
        <dbReference type="Google" id="ProtNLM"/>
    </source>
</evidence>
<feature type="transmembrane region" description="Helical" evidence="2">
    <location>
        <begin position="188"/>
        <end position="207"/>
    </location>
</feature>
<protein>
    <recommendedName>
        <fullName evidence="5">N-glycosylation protein EOS1</fullName>
    </recommendedName>
</protein>
<keyword evidence="2" id="KW-1133">Transmembrane helix</keyword>
<dbReference type="GO" id="GO:0005789">
    <property type="term" value="C:endoplasmic reticulum membrane"/>
    <property type="evidence" value="ECO:0007669"/>
    <property type="project" value="InterPro"/>
</dbReference>
<evidence type="ECO:0000256" key="2">
    <source>
        <dbReference type="SAM" id="Phobius"/>
    </source>
</evidence>
<sequence length="283" mass="31153">MGGPSTTSDDDAADEKEHQYHHQHRAPRRKPPVVTSSLLQPRVAVLLGVPKFWHPFLFACRLLSIAPAIWWGVRCALRFVITDLLKAYGYSYSRVGGLRPEEAAAAASKLVVDRGEWMLRLTETALSIVWCGAAANLSFIFTDSLMSRWLLNYTPQATMVRLLTLCCIFGTVSSQLIHLLGGDRSPSLLLPAWIGIATTLTACYHVSQRQINIRKETSASISVFSIASFISMVALLANLHFGTLGVRREYPDIPLAAILRRAAEIGGKIVVTVLGVNRERDGL</sequence>
<name>A0A9P9WIP0_9PEZI</name>
<evidence type="ECO:0000256" key="1">
    <source>
        <dbReference type="SAM" id="MobiDB-lite"/>
    </source>
</evidence>
<feature type="transmembrane region" description="Helical" evidence="2">
    <location>
        <begin position="162"/>
        <end position="181"/>
    </location>
</feature>
<dbReference type="EMBL" id="JAFIMR010000022">
    <property type="protein sequence ID" value="KAI1865233.1"/>
    <property type="molecule type" value="Genomic_DNA"/>
</dbReference>
<comment type="caution">
    <text evidence="3">The sequence shown here is derived from an EMBL/GenBank/DDBJ whole genome shotgun (WGS) entry which is preliminary data.</text>
</comment>
<keyword evidence="2" id="KW-0472">Membrane</keyword>
<accession>A0A9P9WIP0</accession>
<reference evidence="3" key="1">
    <citation type="submission" date="2021-03" db="EMBL/GenBank/DDBJ databases">
        <title>Revisited historic fungal species revealed as producer of novel bioactive compounds through whole genome sequencing and comparative genomics.</title>
        <authorList>
            <person name="Vignolle G.A."/>
            <person name="Hochenegger N."/>
            <person name="Mach R.L."/>
            <person name="Mach-Aigner A.R."/>
            <person name="Javad Rahimi M."/>
            <person name="Salim K.A."/>
            <person name="Chan C.M."/>
            <person name="Lim L.B.L."/>
            <person name="Cai F."/>
            <person name="Druzhinina I.S."/>
            <person name="U'Ren J.M."/>
            <person name="Derntl C."/>
        </authorList>
    </citation>
    <scope>NUCLEOTIDE SEQUENCE</scope>
    <source>
        <strain evidence="3">TUCIM 5799</strain>
    </source>
</reference>
<dbReference type="Proteomes" id="UP000829685">
    <property type="component" value="Unassembled WGS sequence"/>
</dbReference>
<proteinExistence type="predicted"/>
<evidence type="ECO:0000313" key="4">
    <source>
        <dbReference type="Proteomes" id="UP000829685"/>
    </source>
</evidence>
<dbReference type="AlphaFoldDB" id="A0A9P9WIP0"/>
<dbReference type="GO" id="GO:0006487">
    <property type="term" value="P:protein N-linked glycosylation"/>
    <property type="evidence" value="ECO:0007669"/>
    <property type="project" value="TreeGrafter"/>
</dbReference>
<feature type="compositionally biased region" description="Basic residues" evidence="1">
    <location>
        <begin position="21"/>
        <end position="31"/>
    </location>
</feature>
<dbReference type="InterPro" id="IPR021100">
    <property type="entry name" value="N-glycosylation_EOS1"/>
</dbReference>
<organism evidence="3 4">
    <name type="scientific">Neoarthrinium moseri</name>
    <dbReference type="NCBI Taxonomy" id="1658444"/>
    <lineage>
        <taxon>Eukaryota</taxon>
        <taxon>Fungi</taxon>
        <taxon>Dikarya</taxon>
        <taxon>Ascomycota</taxon>
        <taxon>Pezizomycotina</taxon>
        <taxon>Sordariomycetes</taxon>
        <taxon>Xylariomycetidae</taxon>
        <taxon>Amphisphaeriales</taxon>
        <taxon>Apiosporaceae</taxon>
        <taxon>Neoarthrinium</taxon>
    </lineage>
</organism>